<keyword evidence="4" id="KW-1185">Reference proteome</keyword>
<name>M0LQB1_9EURY</name>
<sequence>MYNGKTVGVVVPAHNEEAFVGRVIETMPGFVDRVYAVDDCSGDGTWAEIQRHAERANRERAGGMPLTDGGAYADTVVEAIRHDTNRGRGAAVKTGYRHALEDGLDVIAVMDADGQMNPDMLARIIEPVADGWADYAKGTRLLHRDRSEMSNWRFFGNSLLTYLTKISSGYWRMSDPQNGFTAVSYEALSRIDLDSLYDDYGFLNDMLTTLNVHDFRVADVSHPAVYGDEQSGIRYSTFIPKLSTLLARNFVRRLVLQYVIYSFHPLVLLYFFGVVSGLTGLLGLLVTVASAFGPGELFLRGGLSMLLLVVGGIAVSVAMAYDLQANAGLEVVDEDRFGDDDPRRTEVER</sequence>
<dbReference type="OrthoDB" id="43988at2157"/>
<dbReference type="InterPro" id="IPR029044">
    <property type="entry name" value="Nucleotide-diphossugar_trans"/>
</dbReference>
<dbReference type="SUPFAM" id="SSF53448">
    <property type="entry name" value="Nucleotide-diphospho-sugar transferases"/>
    <property type="match status" value="1"/>
</dbReference>
<keyword evidence="3" id="KW-0808">Transferase</keyword>
<evidence type="ECO:0000313" key="4">
    <source>
        <dbReference type="Proteomes" id="UP000011566"/>
    </source>
</evidence>
<dbReference type="Pfam" id="PF00535">
    <property type="entry name" value="Glycos_transf_2"/>
    <property type="match status" value="1"/>
</dbReference>
<dbReference type="eggNOG" id="arCOG00896">
    <property type="taxonomic scope" value="Archaea"/>
</dbReference>
<keyword evidence="1" id="KW-1133">Transmembrane helix</keyword>
<accession>M0LQB1</accession>
<protein>
    <submittedName>
        <fullName evidence="3">Family 2 glycosyl transferase</fullName>
    </submittedName>
</protein>
<dbReference type="Gene3D" id="3.90.550.10">
    <property type="entry name" value="Spore Coat Polysaccharide Biosynthesis Protein SpsA, Chain A"/>
    <property type="match status" value="1"/>
</dbReference>
<evidence type="ECO:0000313" key="3">
    <source>
        <dbReference type="EMBL" id="EMA35757.1"/>
    </source>
</evidence>
<dbReference type="EMBL" id="AOMB01000043">
    <property type="protein sequence ID" value="EMA35757.1"/>
    <property type="molecule type" value="Genomic_DNA"/>
</dbReference>
<feature type="transmembrane region" description="Helical" evidence="1">
    <location>
        <begin position="267"/>
        <end position="292"/>
    </location>
</feature>
<dbReference type="Proteomes" id="UP000011566">
    <property type="component" value="Unassembled WGS sequence"/>
</dbReference>
<dbReference type="PATRIC" id="fig|1132509.6.peg.3813"/>
<evidence type="ECO:0000256" key="1">
    <source>
        <dbReference type="SAM" id="Phobius"/>
    </source>
</evidence>
<dbReference type="GO" id="GO:0016740">
    <property type="term" value="F:transferase activity"/>
    <property type="evidence" value="ECO:0007669"/>
    <property type="project" value="UniProtKB-KW"/>
</dbReference>
<proteinExistence type="predicted"/>
<dbReference type="PANTHER" id="PTHR48090:SF7">
    <property type="entry name" value="RFBJ PROTEIN"/>
    <property type="match status" value="1"/>
</dbReference>
<dbReference type="InterPro" id="IPR050256">
    <property type="entry name" value="Glycosyltransferase_2"/>
</dbReference>
<feature type="domain" description="Glycosyltransferase 2-like" evidence="2">
    <location>
        <begin position="9"/>
        <end position="189"/>
    </location>
</feature>
<dbReference type="CDD" id="cd04179">
    <property type="entry name" value="DPM_DPG-synthase_like"/>
    <property type="match status" value="1"/>
</dbReference>
<dbReference type="PANTHER" id="PTHR48090">
    <property type="entry name" value="UNDECAPRENYL-PHOSPHATE 4-DEOXY-4-FORMAMIDO-L-ARABINOSE TRANSFERASE-RELATED"/>
    <property type="match status" value="1"/>
</dbReference>
<gene>
    <name evidence="3" type="ORF">C447_16404</name>
</gene>
<keyword evidence="1" id="KW-0812">Transmembrane</keyword>
<evidence type="ECO:0000259" key="2">
    <source>
        <dbReference type="Pfam" id="PF00535"/>
    </source>
</evidence>
<dbReference type="RefSeq" id="WP_007695818.1">
    <property type="nucleotide sequence ID" value="NZ_AJRK01000449.1"/>
</dbReference>
<dbReference type="InterPro" id="IPR001173">
    <property type="entry name" value="Glyco_trans_2-like"/>
</dbReference>
<comment type="caution">
    <text evidence="3">The sequence shown here is derived from an EMBL/GenBank/DDBJ whole genome shotgun (WGS) entry which is preliminary data.</text>
</comment>
<dbReference type="AlphaFoldDB" id="M0LQB1"/>
<keyword evidence="1" id="KW-0472">Membrane</keyword>
<feature type="transmembrane region" description="Helical" evidence="1">
    <location>
        <begin position="298"/>
        <end position="321"/>
    </location>
</feature>
<organism evidence="3 4">
    <name type="scientific">Halococcus hamelinensis 100A6</name>
    <dbReference type="NCBI Taxonomy" id="1132509"/>
    <lineage>
        <taxon>Archaea</taxon>
        <taxon>Methanobacteriati</taxon>
        <taxon>Methanobacteriota</taxon>
        <taxon>Stenosarchaea group</taxon>
        <taxon>Halobacteria</taxon>
        <taxon>Halobacteriales</taxon>
        <taxon>Halococcaceae</taxon>
        <taxon>Halococcus</taxon>
    </lineage>
</organism>
<reference evidence="3 4" key="1">
    <citation type="journal article" date="2014" name="PLoS Genet.">
        <title>Phylogenetically driven sequencing of extremely halophilic archaea reveals strategies for static and dynamic osmo-response.</title>
        <authorList>
            <person name="Becker E.A."/>
            <person name="Seitzer P.M."/>
            <person name="Tritt A."/>
            <person name="Larsen D."/>
            <person name="Krusor M."/>
            <person name="Yao A.I."/>
            <person name="Wu D."/>
            <person name="Madern D."/>
            <person name="Eisen J.A."/>
            <person name="Darling A.E."/>
            <person name="Facciotti M.T."/>
        </authorList>
    </citation>
    <scope>NUCLEOTIDE SEQUENCE [LARGE SCALE GENOMIC DNA]</scope>
    <source>
        <strain evidence="3 4">100A6</strain>
    </source>
</reference>